<accession>A0AB34QZ14</accession>
<organism evidence="1 2">
    <name type="scientific">Bacillus pumilus</name>
    <name type="common">Bacillus mesentericus</name>
    <dbReference type="NCBI Taxonomy" id="1408"/>
    <lineage>
        <taxon>Bacteria</taxon>
        <taxon>Bacillati</taxon>
        <taxon>Bacillota</taxon>
        <taxon>Bacilli</taxon>
        <taxon>Bacillales</taxon>
        <taxon>Bacillaceae</taxon>
        <taxon>Bacillus</taxon>
    </lineage>
</organism>
<evidence type="ECO:0000313" key="2">
    <source>
        <dbReference type="Proteomes" id="UP000031978"/>
    </source>
</evidence>
<gene>
    <name evidence="1" type="ORF">B4127_4112</name>
</gene>
<name>A0AB34QZ14_BACPU</name>
<dbReference type="EMBL" id="JXCL01000003">
    <property type="protein sequence ID" value="KIL25532.1"/>
    <property type="molecule type" value="Genomic_DNA"/>
</dbReference>
<proteinExistence type="predicted"/>
<comment type="caution">
    <text evidence="1">The sequence shown here is derived from an EMBL/GenBank/DDBJ whole genome shotgun (WGS) entry which is preliminary data.</text>
</comment>
<dbReference type="Proteomes" id="UP000031978">
    <property type="component" value="Unassembled WGS sequence"/>
</dbReference>
<dbReference type="AlphaFoldDB" id="A0AB34QZ14"/>
<evidence type="ECO:0000313" key="1">
    <source>
        <dbReference type="EMBL" id="KIL25532.1"/>
    </source>
</evidence>
<reference evidence="1 2" key="1">
    <citation type="submission" date="2014-12" db="EMBL/GenBank/DDBJ databases">
        <title>Draft Genome Sequences of Five Spore-Forming Food Isolates of Bacillus pumilus.</title>
        <authorList>
            <person name="de Jong A."/>
            <person name="van Heel A.J."/>
            <person name="Montalban-Lopez M."/>
            <person name="Krawczyk A.O."/>
            <person name="Berendsen E.M."/>
            <person name="Wells-Bennik M."/>
            <person name="Kuipers O.P."/>
        </authorList>
    </citation>
    <scope>NUCLEOTIDE SEQUENCE [LARGE SCALE GENOMIC DNA]</scope>
    <source>
        <strain evidence="1 2">B4127</strain>
    </source>
</reference>
<protein>
    <submittedName>
        <fullName evidence="1">Uncharacterized protein</fullName>
    </submittedName>
</protein>
<sequence>MHYKYNISYSSVLLPEIVNPSAPHIYAVSPEAAPAIV</sequence>